<feature type="transmembrane region" description="Helical" evidence="7">
    <location>
        <begin position="68"/>
        <end position="89"/>
    </location>
</feature>
<dbReference type="AlphaFoldDB" id="A0ABD3NA93"/>
<feature type="transmembrane region" description="Helical" evidence="7">
    <location>
        <begin position="139"/>
        <end position="159"/>
    </location>
</feature>
<feature type="transmembrane region" description="Helical" evidence="7">
    <location>
        <begin position="6"/>
        <end position="25"/>
    </location>
</feature>
<reference evidence="8 9" key="1">
    <citation type="submission" date="2024-10" db="EMBL/GenBank/DDBJ databases">
        <title>Updated reference genomes for cyclostephanoid diatoms.</title>
        <authorList>
            <person name="Roberts W.R."/>
            <person name="Alverson A.J."/>
        </authorList>
    </citation>
    <scope>NUCLEOTIDE SEQUENCE [LARGE SCALE GENOMIC DNA]</scope>
    <source>
        <strain evidence="8 9">AJA010-31</strain>
    </source>
</reference>
<organism evidence="8 9">
    <name type="scientific">Cyclotella atomus</name>
    <dbReference type="NCBI Taxonomy" id="382360"/>
    <lineage>
        <taxon>Eukaryota</taxon>
        <taxon>Sar</taxon>
        <taxon>Stramenopiles</taxon>
        <taxon>Ochrophyta</taxon>
        <taxon>Bacillariophyta</taxon>
        <taxon>Coscinodiscophyceae</taxon>
        <taxon>Thalassiosirophycidae</taxon>
        <taxon>Stephanodiscales</taxon>
        <taxon>Stephanodiscaceae</taxon>
        <taxon>Cyclotella</taxon>
    </lineage>
</organism>
<proteinExistence type="inferred from homology"/>
<dbReference type="GO" id="GO:0016020">
    <property type="term" value="C:membrane"/>
    <property type="evidence" value="ECO:0007669"/>
    <property type="project" value="UniProtKB-SubCell"/>
</dbReference>
<gene>
    <name evidence="8" type="ORF">ACHAWO_009645</name>
</gene>
<keyword evidence="9" id="KW-1185">Reference proteome</keyword>
<evidence type="ECO:0000256" key="3">
    <source>
        <dbReference type="ARBA" id="ARBA00022692"/>
    </source>
</evidence>
<evidence type="ECO:0000313" key="9">
    <source>
        <dbReference type="Proteomes" id="UP001530400"/>
    </source>
</evidence>
<evidence type="ECO:0000313" key="8">
    <source>
        <dbReference type="EMBL" id="KAL3772892.1"/>
    </source>
</evidence>
<accession>A0ABD3NA93</accession>
<keyword evidence="6 7" id="KW-0472">Membrane</keyword>
<evidence type="ECO:0000256" key="6">
    <source>
        <dbReference type="ARBA" id="ARBA00023136"/>
    </source>
</evidence>
<feature type="transmembrane region" description="Helical" evidence="7">
    <location>
        <begin position="187"/>
        <end position="210"/>
    </location>
</feature>
<sequence>MTSAALSFGSALLAFSPSISLLLFLVIPKAQLLILAICSAFAYLLSALFSSAFWWLFRLIPGSNNEGWSSLLTIVLPSVLSQYFVRCYFVKMYFRVEKVIQKSVAKHEAENNSNTSDDSEGHEETNALQLQLNDLSCSLASGAGYAFLHSLFLFGTLLASESGEQYSNNGTERDGTLYQPSCSLPSLIHGALIAGLFSILDVVWMMCTFYGMRRRAAVYSNGGNSAGMIGGTIKEGLSFITGGLPDNSKGGNGALGLVMVTHLAASLALAPNMKEEGCKVSLSCLGLIVVLTGVCFARGVKGHYLPVDQRRRIEEMGSGDVVGSEHHVD</sequence>
<dbReference type="Pfam" id="PF06105">
    <property type="entry name" value="Aph-1"/>
    <property type="match status" value="1"/>
</dbReference>
<dbReference type="InterPro" id="IPR009294">
    <property type="entry name" value="Aph-1"/>
</dbReference>
<keyword evidence="3 7" id="KW-0812">Transmembrane</keyword>
<evidence type="ECO:0000256" key="7">
    <source>
        <dbReference type="SAM" id="Phobius"/>
    </source>
</evidence>
<evidence type="ECO:0000256" key="2">
    <source>
        <dbReference type="ARBA" id="ARBA00005577"/>
    </source>
</evidence>
<comment type="subcellular location">
    <subcellularLocation>
        <location evidence="1">Membrane</location>
        <topology evidence="1">Multi-pass membrane protein</topology>
    </subcellularLocation>
</comment>
<evidence type="ECO:0000256" key="5">
    <source>
        <dbReference type="ARBA" id="ARBA00022989"/>
    </source>
</evidence>
<comment type="caution">
    <text evidence="8">The sequence shown here is derived from an EMBL/GenBank/DDBJ whole genome shotgun (WGS) entry which is preliminary data.</text>
</comment>
<evidence type="ECO:0000256" key="1">
    <source>
        <dbReference type="ARBA" id="ARBA00004141"/>
    </source>
</evidence>
<protein>
    <submittedName>
        <fullName evidence="8">Uncharacterized protein</fullName>
    </submittedName>
</protein>
<dbReference type="Proteomes" id="UP001530400">
    <property type="component" value="Unassembled WGS sequence"/>
</dbReference>
<dbReference type="PANTHER" id="PTHR12889">
    <property type="entry name" value="GAMMA-SECRETASE SUBUNIT APH-1"/>
    <property type="match status" value="1"/>
</dbReference>
<evidence type="ECO:0000256" key="4">
    <source>
        <dbReference type="ARBA" id="ARBA00022976"/>
    </source>
</evidence>
<name>A0ABD3NA93_9STRA</name>
<comment type="similarity">
    <text evidence="2">Belongs to the APH-1 family.</text>
</comment>
<dbReference type="GO" id="GO:0007219">
    <property type="term" value="P:Notch signaling pathway"/>
    <property type="evidence" value="ECO:0007669"/>
    <property type="project" value="UniProtKB-KW"/>
</dbReference>
<dbReference type="EMBL" id="JALLPJ020001257">
    <property type="protein sequence ID" value="KAL3772892.1"/>
    <property type="molecule type" value="Genomic_DNA"/>
</dbReference>
<keyword evidence="4" id="KW-0914">Notch signaling pathway</keyword>
<feature type="transmembrane region" description="Helical" evidence="7">
    <location>
        <begin position="32"/>
        <end position="56"/>
    </location>
</feature>
<keyword evidence="5 7" id="KW-1133">Transmembrane helix</keyword>